<dbReference type="Pfam" id="PF13151">
    <property type="entry name" value="DUF3990"/>
    <property type="match status" value="1"/>
</dbReference>
<proteinExistence type="predicted"/>
<dbReference type="EMBL" id="JADCKB010000022">
    <property type="protein sequence ID" value="MBE5040793.1"/>
    <property type="molecule type" value="Genomic_DNA"/>
</dbReference>
<accession>A0A9D5M3D9</accession>
<name>A0A9D5M3D9_9FIRM</name>
<dbReference type="Proteomes" id="UP000806542">
    <property type="component" value="Unassembled WGS sequence"/>
</dbReference>
<gene>
    <name evidence="1" type="ORF">INF28_10015</name>
</gene>
<dbReference type="AlphaFoldDB" id="A0A9D5M3D9"/>
<dbReference type="InterPro" id="IPR025051">
    <property type="entry name" value="DUF3990"/>
</dbReference>
<sequence length="223" mass="25906">MIIYHGSEKMIEAPVYGKGNTHNDYGKGFYCTESEELAKEWACSNNHDGFANKYEFDMAGLNVLHLNSEKYILLNWLAVLTKNRTYWENSTVSEMAKKYLADNFMIDTSGYDVIIGYRADDSYFSFAQDFVAGAISYRQLGEAMRLGKLGEQIVLMSEKAFDRIEYISSTPAEAAVYYKKKKERDRAARREYRQAKSELLSPDELFMVDIMRERMKQDDDRLR</sequence>
<comment type="caution">
    <text evidence="1">The sequence shown here is derived from an EMBL/GenBank/DDBJ whole genome shotgun (WGS) entry which is preliminary data.</text>
</comment>
<protein>
    <submittedName>
        <fullName evidence="1">DUF3990 domain-containing protein</fullName>
    </submittedName>
</protein>
<dbReference type="RefSeq" id="WP_226393347.1">
    <property type="nucleotide sequence ID" value="NZ_JADCKB010000022.1"/>
</dbReference>
<reference evidence="1" key="1">
    <citation type="submission" date="2020-10" db="EMBL/GenBank/DDBJ databases">
        <title>ChiBAC.</title>
        <authorList>
            <person name="Zenner C."/>
            <person name="Hitch T.C.A."/>
            <person name="Clavel T."/>
        </authorList>
    </citation>
    <scope>NUCLEOTIDE SEQUENCE</scope>
    <source>
        <strain evidence="1">DSM 107454</strain>
    </source>
</reference>
<evidence type="ECO:0000313" key="1">
    <source>
        <dbReference type="EMBL" id="MBE5040793.1"/>
    </source>
</evidence>
<evidence type="ECO:0000313" key="2">
    <source>
        <dbReference type="Proteomes" id="UP000806542"/>
    </source>
</evidence>
<organism evidence="1 2">
    <name type="scientific">Ructibacterium gallinarum</name>
    <dbReference type="NCBI Taxonomy" id="2779355"/>
    <lineage>
        <taxon>Bacteria</taxon>
        <taxon>Bacillati</taxon>
        <taxon>Bacillota</taxon>
        <taxon>Clostridia</taxon>
        <taxon>Eubacteriales</taxon>
        <taxon>Oscillospiraceae</taxon>
        <taxon>Ructibacterium</taxon>
    </lineage>
</organism>
<keyword evidence="2" id="KW-1185">Reference proteome</keyword>